<evidence type="ECO:0000313" key="3">
    <source>
        <dbReference type="Proteomes" id="UP000780801"/>
    </source>
</evidence>
<reference evidence="2" key="1">
    <citation type="journal article" date="2020" name="Fungal Divers.">
        <title>Resolving the Mortierellaceae phylogeny through synthesis of multi-gene phylogenetics and phylogenomics.</title>
        <authorList>
            <person name="Vandepol N."/>
            <person name="Liber J."/>
            <person name="Desiro A."/>
            <person name="Na H."/>
            <person name="Kennedy M."/>
            <person name="Barry K."/>
            <person name="Grigoriev I.V."/>
            <person name="Miller A.N."/>
            <person name="O'Donnell K."/>
            <person name="Stajich J.E."/>
            <person name="Bonito G."/>
        </authorList>
    </citation>
    <scope>NUCLEOTIDE SEQUENCE</scope>
    <source>
        <strain evidence="2">KOD1015</strain>
    </source>
</reference>
<dbReference type="SMART" id="SM00368">
    <property type="entry name" value="LRR_RI"/>
    <property type="match status" value="6"/>
</dbReference>
<evidence type="ECO:0000313" key="2">
    <source>
        <dbReference type="EMBL" id="KAF9585668.1"/>
    </source>
</evidence>
<proteinExistence type="predicted"/>
<dbReference type="InterPro" id="IPR032675">
    <property type="entry name" value="LRR_dom_sf"/>
</dbReference>
<name>A0A9P6KI22_9FUNG</name>
<feature type="coiled-coil region" evidence="1">
    <location>
        <begin position="166"/>
        <end position="207"/>
    </location>
</feature>
<gene>
    <name evidence="2" type="ORF">BGW38_001290</name>
</gene>
<dbReference type="OrthoDB" id="120976at2759"/>
<dbReference type="PANTHER" id="PTHR47679:SF2">
    <property type="entry name" value="C-TERMINAL OF ROC (COR) DOMAIN-CONTAINING PROTEIN"/>
    <property type="match status" value="1"/>
</dbReference>
<sequence>MTGPSPRRYQAIQLNKLCKQVVVTESHADSTPHVLLEDIRDAFHFASDFLLDGKPVPFLEDENHERLFPRRIAYYPNEVLTVVPLPDEEIQGILVSSARNLSYSPSMGTLDVPGPDVGTALSSPHNSLYLLSNRSLEDTLSELLESHHHRLHEDQEHHTEALMEQLIELQTLVGKLQQDLSHANQKISEQVQELSQLQKQTLDLQQQTLDRVLLLQQKVQAILTQTFELHEYSLPRLFIVLPEMEYQGLDPVSLVSSWTQVKFRLYFLCECGSHTTPVGSHQLNHIHIARHEGYEITRPKEFFSKYGPYVLQLLQMLKFGISVASVAIPALSLVNAVDLPKNLTKGLDEKVTTCIQYLNAYDASIDQNGPAIVQGSQDEMLADDDLAPMDKSLETVQSIDTPPLDLVRIEGADLRRLGTFLKRKDDERSYGNLFRTVDEEGHVKWICQDHHRATYHQKQDRQFEAEVLLNQGTYDHQLGTVTIALSSSYAAETFMNAMSRARAFNELKIRLHHYSYQDLSNLKMALMNTNVSKLTLTLHHYKEYLALGKRRLYAILGMMNSGKLRTLHLKDAKNLFPVKLAVPKEMLAIQALELTRTVLNDGQDTFMEMLRACRNLSALRLSQVPLRRAHLVAIMKGLATCSKLRILSLNACGIPNECSSVLAKGLANLQVLCELDLGHNPFEDGGICEVLEAVGGRLEKLCLPNTGFSNESAQVLEQVAKSNRLKYLDISNSGTRLEPEGMESIIRLTSRISWIELVLSGTLYYSDEMVAQVIQGLSIQHLSRLELEGGECGDKSAMALARMLSNSGQMQLALTTLRIDLPFVTLSGAHTLGRALQGNNSIKKLVKLSLGYSQLFRPKVLDLGLLSDLFQSACAQLTVLDLQQTELGDEVAVILGSSLAKEGSECRLEYLDVSGNRMTPTGATAILEGLHNNTTLHTLKIESDSFEQMGSVGPATQRLLERNGTLRRLSVSHVNLKELSLGLQINGNALKGIEVQYVDGEADDILSFGELLQTSTLLRLVVMNARVCEDECSLGYLSQCLKQNRTILDLEWDFDQCVEVDGFVLQRYLERNRELWRKNTDLSKRRVEELTLAGLESWMVQKIVARSE</sequence>
<keyword evidence="3" id="KW-1185">Reference proteome</keyword>
<dbReference type="PANTHER" id="PTHR47679">
    <property type="entry name" value="PROTEIN TORNADO 1"/>
    <property type="match status" value="1"/>
</dbReference>
<evidence type="ECO:0000256" key="1">
    <source>
        <dbReference type="SAM" id="Coils"/>
    </source>
</evidence>
<dbReference type="AlphaFoldDB" id="A0A9P6KI22"/>
<dbReference type="SUPFAM" id="SSF52047">
    <property type="entry name" value="RNI-like"/>
    <property type="match status" value="2"/>
</dbReference>
<accession>A0A9P6KI22</accession>
<keyword evidence="1" id="KW-0175">Coiled coil</keyword>
<comment type="caution">
    <text evidence="2">The sequence shown here is derived from an EMBL/GenBank/DDBJ whole genome shotgun (WGS) entry which is preliminary data.</text>
</comment>
<protein>
    <submittedName>
        <fullName evidence="2">Uncharacterized protein</fullName>
    </submittedName>
</protein>
<dbReference type="Gene3D" id="3.80.10.10">
    <property type="entry name" value="Ribonuclease Inhibitor"/>
    <property type="match status" value="3"/>
</dbReference>
<organism evidence="2 3">
    <name type="scientific">Lunasporangiospora selenospora</name>
    <dbReference type="NCBI Taxonomy" id="979761"/>
    <lineage>
        <taxon>Eukaryota</taxon>
        <taxon>Fungi</taxon>
        <taxon>Fungi incertae sedis</taxon>
        <taxon>Mucoromycota</taxon>
        <taxon>Mortierellomycotina</taxon>
        <taxon>Mortierellomycetes</taxon>
        <taxon>Mortierellales</taxon>
        <taxon>Mortierellaceae</taxon>
        <taxon>Lunasporangiospora</taxon>
    </lineage>
</organism>
<dbReference type="EMBL" id="JAABOA010000140">
    <property type="protein sequence ID" value="KAF9585668.1"/>
    <property type="molecule type" value="Genomic_DNA"/>
</dbReference>
<dbReference type="Proteomes" id="UP000780801">
    <property type="component" value="Unassembled WGS sequence"/>
</dbReference>